<comment type="caution">
    <text evidence="3">The sequence shown here is derived from an EMBL/GenBank/DDBJ whole genome shotgun (WGS) entry which is preliminary data.</text>
</comment>
<dbReference type="OrthoDB" id="431588at2759"/>
<reference evidence="3 4" key="1">
    <citation type="submission" date="2019-03" db="EMBL/GenBank/DDBJ databases">
        <title>First draft genome of Liparis tanakae, snailfish: a comprehensive survey of snailfish specific genes.</title>
        <authorList>
            <person name="Kim W."/>
            <person name="Song I."/>
            <person name="Jeong J.-H."/>
            <person name="Kim D."/>
            <person name="Kim S."/>
            <person name="Ryu S."/>
            <person name="Song J.Y."/>
            <person name="Lee S.K."/>
        </authorList>
    </citation>
    <scope>NUCLEOTIDE SEQUENCE [LARGE SCALE GENOMIC DNA]</scope>
    <source>
        <tissue evidence="3">Muscle</tissue>
    </source>
</reference>
<evidence type="ECO:0000313" key="4">
    <source>
        <dbReference type="Proteomes" id="UP000314294"/>
    </source>
</evidence>
<proteinExistence type="predicted"/>
<organism evidence="3 4">
    <name type="scientific">Liparis tanakae</name>
    <name type="common">Tanaka's snailfish</name>
    <dbReference type="NCBI Taxonomy" id="230148"/>
    <lineage>
        <taxon>Eukaryota</taxon>
        <taxon>Metazoa</taxon>
        <taxon>Chordata</taxon>
        <taxon>Craniata</taxon>
        <taxon>Vertebrata</taxon>
        <taxon>Euteleostomi</taxon>
        <taxon>Actinopterygii</taxon>
        <taxon>Neopterygii</taxon>
        <taxon>Teleostei</taxon>
        <taxon>Neoteleostei</taxon>
        <taxon>Acanthomorphata</taxon>
        <taxon>Eupercaria</taxon>
        <taxon>Perciformes</taxon>
        <taxon>Cottioidei</taxon>
        <taxon>Cottales</taxon>
        <taxon>Liparidae</taxon>
        <taxon>Liparis</taxon>
    </lineage>
</organism>
<keyword evidence="1" id="KW-0732">Signal</keyword>
<feature type="domain" description="DUF4456" evidence="2">
    <location>
        <begin position="95"/>
        <end position="280"/>
    </location>
</feature>
<feature type="signal peptide" evidence="1">
    <location>
        <begin position="1"/>
        <end position="15"/>
    </location>
</feature>
<dbReference type="Proteomes" id="UP000314294">
    <property type="component" value="Unassembled WGS sequence"/>
</dbReference>
<dbReference type="AlphaFoldDB" id="A0A4Z2HH63"/>
<accession>A0A4Z2HH63</accession>
<sequence length="399" mass="44711">MPLFILSVCLPVCLQVSPDQTSRLDVDLLDDPVVSVIKSLNRFCSTQDVGAAEREERGRSAAGSLQPKSTESVSTLSSVSAALNSVLLRSKDALLLVAEDFYRSDHFGLCRFLLVPDSLDQWAESMQLKLLGYQEQIRTFLNTSREELETQLSLLADLLLSVPVVLISNHEQQQGAGLIEEMGRVRMKQEETLAASEEDKRVNIHQLRVSLRDEELQTLVSREELRQQQLHSSICSFHLELQVSVRLRGEEFVTSLAALTEQLFSQLDELPTLGETKGPGAEMRRTHGSVSRTWSGIPYLLPPTNSNAAPTTTTTASITTSRCTLGHQAVIEQRDAAVKRFEQLLRSESSRSNDDKPRRLSELQSWNAHWRQQIHTLKHTLETTDTHSGTHTGDNRYTL</sequence>
<dbReference type="Pfam" id="PF14644">
    <property type="entry name" value="DUF4456"/>
    <property type="match status" value="1"/>
</dbReference>
<dbReference type="InterPro" id="IPR027914">
    <property type="entry name" value="DUF4456"/>
</dbReference>
<evidence type="ECO:0000259" key="2">
    <source>
        <dbReference type="Pfam" id="PF14644"/>
    </source>
</evidence>
<evidence type="ECO:0000313" key="3">
    <source>
        <dbReference type="EMBL" id="TNN65229.1"/>
    </source>
</evidence>
<protein>
    <submittedName>
        <fullName evidence="3">Coiled-coil domain-containing protein 180</fullName>
    </submittedName>
</protein>
<feature type="chain" id="PRO_5021408716" evidence="1">
    <location>
        <begin position="16"/>
        <end position="399"/>
    </location>
</feature>
<name>A0A4Z2HH63_9TELE</name>
<evidence type="ECO:0000256" key="1">
    <source>
        <dbReference type="SAM" id="SignalP"/>
    </source>
</evidence>
<gene>
    <name evidence="3" type="primary">CCDC180_1</name>
    <name evidence="3" type="ORF">EYF80_024518</name>
</gene>
<dbReference type="EMBL" id="SRLO01000238">
    <property type="protein sequence ID" value="TNN65229.1"/>
    <property type="molecule type" value="Genomic_DNA"/>
</dbReference>
<keyword evidence="4" id="KW-1185">Reference proteome</keyword>